<dbReference type="InterPro" id="IPR036770">
    <property type="entry name" value="Ankyrin_rpt-contain_sf"/>
</dbReference>
<dbReference type="Proteomes" id="UP000826656">
    <property type="component" value="Unassembled WGS sequence"/>
</dbReference>
<proteinExistence type="predicted"/>
<comment type="caution">
    <text evidence="1">The sequence shown here is derived from an EMBL/GenBank/DDBJ whole genome shotgun (WGS) entry which is preliminary data.</text>
</comment>
<dbReference type="Gene3D" id="1.25.40.20">
    <property type="entry name" value="Ankyrin repeat-containing domain"/>
    <property type="match status" value="1"/>
</dbReference>
<evidence type="ECO:0000313" key="2">
    <source>
        <dbReference type="Proteomes" id="UP000826656"/>
    </source>
</evidence>
<evidence type="ECO:0000313" key="1">
    <source>
        <dbReference type="EMBL" id="KAH0754417.1"/>
    </source>
</evidence>
<organism evidence="1 2">
    <name type="scientific">Solanum tuberosum</name>
    <name type="common">Potato</name>
    <dbReference type="NCBI Taxonomy" id="4113"/>
    <lineage>
        <taxon>Eukaryota</taxon>
        <taxon>Viridiplantae</taxon>
        <taxon>Streptophyta</taxon>
        <taxon>Embryophyta</taxon>
        <taxon>Tracheophyta</taxon>
        <taxon>Spermatophyta</taxon>
        <taxon>Magnoliopsida</taxon>
        <taxon>eudicotyledons</taxon>
        <taxon>Gunneridae</taxon>
        <taxon>Pentapetalae</taxon>
        <taxon>asterids</taxon>
        <taxon>lamiids</taxon>
        <taxon>Solanales</taxon>
        <taxon>Solanaceae</taxon>
        <taxon>Solanoideae</taxon>
        <taxon>Solaneae</taxon>
        <taxon>Solanum</taxon>
    </lineage>
</organism>
<name>A0ABQ7UTD9_SOLTU</name>
<dbReference type="EMBL" id="JAIVGD010000018">
    <property type="protein sequence ID" value="KAH0754417.1"/>
    <property type="molecule type" value="Genomic_DNA"/>
</dbReference>
<accession>A0ABQ7UTD9</accession>
<protein>
    <recommendedName>
        <fullName evidence="3">Ankyrin repeat-containing protein</fullName>
    </recommendedName>
</protein>
<keyword evidence="2" id="KW-1185">Reference proteome</keyword>
<dbReference type="SUPFAM" id="SSF140860">
    <property type="entry name" value="Pseudo ankyrin repeat-like"/>
    <property type="match status" value="1"/>
</dbReference>
<evidence type="ECO:0008006" key="3">
    <source>
        <dbReference type="Google" id="ProtNLM"/>
    </source>
</evidence>
<sequence>MKIEKKLYEAAVEGDGHIESVKFILSRNLLLATELDFRKSFALHVASIKVIKGRVEVIKELVQASYLATLQTTEPNENILHLCVKHNNQLETLNLLEEINMYNRKEYNGDKG</sequence>
<gene>
    <name evidence="1" type="ORF">KY290_024687</name>
</gene>
<reference evidence="1 2" key="1">
    <citation type="journal article" date="2021" name="bioRxiv">
        <title>Chromosome-scale and haplotype-resolved genome assembly of a tetraploid potato cultivar.</title>
        <authorList>
            <person name="Sun H."/>
            <person name="Jiao W.-B."/>
            <person name="Krause K."/>
            <person name="Campoy J.A."/>
            <person name="Goel M."/>
            <person name="Folz-Donahue K."/>
            <person name="Kukat C."/>
            <person name="Huettel B."/>
            <person name="Schneeberger K."/>
        </authorList>
    </citation>
    <scope>NUCLEOTIDE SEQUENCE [LARGE SCALE GENOMIC DNA]</scope>
    <source>
        <strain evidence="1">SolTubOtavaFocal</strain>
        <tissue evidence="1">Leaves</tissue>
    </source>
</reference>